<dbReference type="Proteomes" id="UP001551210">
    <property type="component" value="Unassembled WGS sequence"/>
</dbReference>
<name>A0ABV3D9H2_STREX</name>
<gene>
    <name evidence="2" type="ORF">AB0A76_36225</name>
</gene>
<keyword evidence="3" id="KW-1185">Reference proteome</keyword>
<organism evidence="2 3">
    <name type="scientific">Streptomyces exfoliatus</name>
    <name type="common">Streptomyces hydrogenans</name>
    <dbReference type="NCBI Taxonomy" id="1905"/>
    <lineage>
        <taxon>Bacteria</taxon>
        <taxon>Bacillati</taxon>
        <taxon>Actinomycetota</taxon>
        <taxon>Actinomycetes</taxon>
        <taxon>Kitasatosporales</taxon>
        <taxon>Streptomycetaceae</taxon>
        <taxon>Streptomyces</taxon>
    </lineage>
</organism>
<comment type="caution">
    <text evidence="2">The sequence shown here is derived from an EMBL/GenBank/DDBJ whole genome shotgun (WGS) entry which is preliminary data.</text>
</comment>
<feature type="region of interest" description="Disordered" evidence="1">
    <location>
        <begin position="1"/>
        <end position="69"/>
    </location>
</feature>
<proteinExistence type="predicted"/>
<feature type="compositionally biased region" description="Low complexity" evidence="1">
    <location>
        <begin position="24"/>
        <end position="38"/>
    </location>
</feature>
<evidence type="ECO:0000256" key="1">
    <source>
        <dbReference type="SAM" id="MobiDB-lite"/>
    </source>
</evidence>
<dbReference type="EMBL" id="JBEZAM010000147">
    <property type="protein sequence ID" value="MEU7298568.1"/>
    <property type="molecule type" value="Genomic_DNA"/>
</dbReference>
<dbReference type="RefSeq" id="WP_359217747.1">
    <property type="nucleotide sequence ID" value="NZ_JBEZAM010000147.1"/>
</dbReference>
<reference evidence="2 3" key="1">
    <citation type="submission" date="2024-06" db="EMBL/GenBank/DDBJ databases">
        <title>The Natural Products Discovery Center: Release of the First 8490 Sequenced Strains for Exploring Actinobacteria Biosynthetic Diversity.</title>
        <authorList>
            <person name="Kalkreuter E."/>
            <person name="Kautsar S.A."/>
            <person name="Yang D."/>
            <person name="Bader C.D."/>
            <person name="Teijaro C.N."/>
            <person name="Fluegel L."/>
            <person name="Davis C.M."/>
            <person name="Simpson J.R."/>
            <person name="Lauterbach L."/>
            <person name="Steele A.D."/>
            <person name="Gui C."/>
            <person name="Meng S."/>
            <person name="Li G."/>
            <person name="Viehrig K."/>
            <person name="Ye F."/>
            <person name="Su P."/>
            <person name="Kiefer A.F."/>
            <person name="Nichols A."/>
            <person name="Cepeda A.J."/>
            <person name="Yan W."/>
            <person name="Fan B."/>
            <person name="Jiang Y."/>
            <person name="Adhikari A."/>
            <person name="Zheng C.-J."/>
            <person name="Schuster L."/>
            <person name="Cowan T.M."/>
            <person name="Smanski M.J."/>
            <person name="Chevrette M.G."/>
            <person name="De Carvalho L.P.S."/>
            <person name="Shen B."/>
        </authorList>
    </citation>
    <scope>NUCLEOTIDE SEQUENCE [LARGE SCALE GENOMIC DNA]</scope>
    <source>
        <strain evidence="2 3">NPDC045705</strain>
    </source>
</reference>
<evidence type="ECO:0000313" key="2">
    <source>
        <dbReference type="EMBL" id="MEU7298568.1"/>
    </source>
</evidence>
<evidence type="ECO:0000313" key="3">
    <source>
        <dbReference type="Proteomes" id="UP001551210"/>
    </source>
</evidence>
<sequence>GEAAPAGASRRGGWTGRAETSGERPAGTGRTGPRGAPPVEGVALSGAPIPPPTADARAEVEAEARALRS</sequence>
<feature type="compositionally biased region" description="Basic and acidic residues" evidence="1">
    <location>
        <begin position="56"/>
        <end position="69"/>
    </location>
</feature>
<protein>
    <submittedName>
        <fullName evidence="2">Uncharacterized protein</fullName>
    </submittedName>
</protein>
<feature type="non-terminal residue" evidence="2">
    <location>
        <position position="1"/>
    </location>
</feature>
<accession>A0ABV3D9H2</accession>